<dbReference type="SUPFAM" id="SSF52080">
    <property type="entry name" value="Ribosomal proteins L15p and L18e"/>
    <property type="match status" value="1"/>
</dbReference>
<evidence type="ECO:0000313" key="9">
    <source>
        <dbReference type="Proteomes" id="UP000178023"/>
    </source>
</evidence>
<dbReference type="InterPro" id="IPR001196">
    <property type="entry name" value="Ribosomal_uL15_CS"/>
</dbReference>
<comment type="subunit">
    <text evidence="4">Part of the 50S ribosomal subunit.</text>
</comment>
<evidence type="ECO:0000256" key="5">
    <source>
        <dbReference type="RuleBase" id="RU003888"/>
    </source>
</evidence>
<dbReference type="Proteomes" id="UP000178023">
    <property type="component" value="Unassembled WGS sequence"/>
</dbReference>
<feature type="region of interest" description="Disordered" evidence="6">
    <location>
        <begin position="1"/>
        <end position="53"/>
    </location>
</feature>
<keyword evidence="4" id="KW-0694">RNA-binding</keyword>
<dbReference type="InterPro" id="IPR005749">
    <property type="entry name" value="Ribosomal_uL15_bac-type"/>
</dbReference>
<evidence type="ECO:0000256" key="3">
    <source>
        <dbReference type="ARBA" id="ARBA00023274"/>
    </source>
</evidence>
<keyword evidence="3 4" id="KW-0687">Ribonucleoprotein</keyword>
<evidence type="ECO:0000256" key="6">
    <source>
        <dbReference type="SAM" id="MobiDB-lite"/>
    </source>
</evidence>
<dbReference type="InterPro" id="IPR030878">
    <property type="entry name" value="Ribosomal_uL15"/>
</dbReference>
<keyword evidence="4" id="KW-0699">rRNA-binding</keyword>
<name>A0A1F8F712_9BACT</name>
<dbReference type="GO" id="GO:0022625">
    <property type="term" value="C:cytosolic large ribosomal subunit"/>
    <property type="evidence" value="ECO:0007669"/>
    <property type="project" value="TreeGrafter"/>
</dbReference>
<evidence type="ECO:0000256" key="1">
    <source>
        <dbReference type="ARBA" id="ARBA00007320"/>
    </source>
</evidence>
<accession>A0A1F8F712</accession>
<dbReference type="PANTHER" id="PTHR12934">
    <property type="entry name" value="50S RIBOSOMAL PROTEIN L15"/>
    <property type="match status" value="1"/>
</dbReference>
<dbReference type="EMBL" id="MGJL01000007">
    <property type="protein sequence ID" value="OGN08350.1"/>
    <property type="molecule type" value="Genomic_DNA"/>
</dbReference>
<comment type="function">
    <text evidence="4">Binds to the 23S rRNA.</text>
</comment>
<comment type="similarity">
    <text evidence="1 4 5">Belongs to the universal ribosomal protein uL15 family.</text>
</comment>
<evidence type="ECO:0000256" key="2">
    <source>
        <dbReference type="ARBA" id="ARBA00022980"/>
    </source>
</evidence>
<dbReference type="PROSITE" id="PS00475">
    <property type="entry name" value="RIBOSOMAL_L15"/>
    <property type="match status" value="1"/>
</dbReference>
<organism evidence="8 9">
    <name type="scientific">Candidatus Yanofskybacteria bacterium RIFCSPHIGHO2_01_FULL_45_42</name>
    <dbReference type="NCBI Taxonomy" id="1802671"/>
    <lineage>
        <taxon>Bacteria</taxon>
        <taxon>Candidatus Yanofskyibacteriota</taxon>
    </lineage>
</organism>
<dbReference type="PANTHER" id="PTHR12934:SF11">
    <property type="entry name" value="LARGE RIBOSOMAL SUBUNIT PROTEIN UL15M"/>
    <property type="match status" value="1"/>
</dbReference>
<dbReference type="HAMAP" id="MF_01341">
    <property type="entry name" value="Ribosomal_uL15"/>
    <property type="match status" value="1"/>
</dbReference>
<evidence type="ECO:0000259" key="7">
    <source>
        <dbReference type="Pfam" id="PF00828"/>
    </source>
</evidence>
<dbReference type="GO" id="GO:0003735">
    <property type="term" value="F:structural constituent of ribosome"/>
    <property type="evidence" value="ECO:0007669"/>
    <property type="project" value="InterPro"/>
</dbReference>
<proteinExistence type="inferred from homology"/>
<evidence type="ECO:0000256" key="4">
    <source>
        <dbReference type="HAMAP-Rule" id="MF_01341"/>
    </source>
</evidence>
<dbReference type="GO" id="GO:0019843">
    <property type="term" value="F:rRNA binding"/>
    <property type="evidence" value="ECO:0007669"/>
    <property type="project" value="UniProtKB-UniRule"/>
</dbReference>
<dbReference type="InterPro" id="IPR036227">
    <property type="entry name" value="Ribosomal_uL15/eL18_sf"/>
</dbReference>
<dbReference type="InterPro" id="IPR021131">
    <property type="entry name" value="Ribosomal_uL15/eL18"/>
</dbReference>
<feature type="domain" description="Large ribosomal subunit protein uL15/eL18" evidence="7">
    <location>
        <begin position="94"/>
        <end position="156"/>
    </location>
</feature>
<dbReference type="GO" id="GO:0006412">
    <property type="term" value="P:translation"/>
    <property type="evidence" value="ECO:0007669"/>
    <property type="project" value="UniProtKB-UniRule"/>
</dbReference>
<reference evidence="8 9" key="1">
    <citation type="journal article" date="2016" name="Nat. Commun.">
        <title>Thousands of microbial genomes shed light on interconnected biogeochemical processes in an aquifer system.</title>
        <authorList>
            <person name="Anantharaman K."/>
            <person name="Brown C.T."/>
            <person name="Hug L.A."/>
            <person name="Sharon I."/>
            <person name="Castelle C.J."/>
            <person name="Probst A.J."/>
            <person name="Thomas B.C."/>
            <person name="Singh A."/>
            <person name="Wilkins M.J."/>
            <person name="Karaoz U."/>
            <person name="Brodie E.L."/>
            <person name="Williams K.H."/>
            <person name="Hubbard S.S."/>
            <person name="Banfield J.F."/>
        </authorList>
    </citation>
    <scope>NUCLEOTIDE SEQUENCE [LARGE SCALE GENOMIC DNA]</scope>
</reference>
<dbReference type="Pfam" id="PF00828">
    <property type="entry name" value="Ribosomal_L27A"/>
    <property type="match status" value="1"/>
</dbReference>
<evidence type="ECO:0000313" key="8">
    <source>
        <dbReference type="EMBL" id="OGN08350.1"/>
    </source>
</evidence>
<comment type="caution">
    <text evidence="8">The sequence shown here is derived from an EMBL/GenBank/DDBJ whole genome shotgun (WGS) entry which is preliminary data.</text>
</comment>
<dbReference type="Gene3D" id="3.100.10.10">
    <property type="match status" value="1"/>
</dbReference>
<feature type="compositionally biased region" description="Polar residues" evidence="6">
    <location>
        <begin position="1"/>
        <end position="10"/>
    </location>
</feature>
<gene>
    <name evidence="4" type="primary">rplO</name>
    <name evidence="8" type="ORF">A2750_00880</name>
</gene>
<keyword evidence="2 4" id="KW-0689">Ribosomal protein</keyword>
<sequence length="157" mass="17458">MQLHQLQPNTSRRRTKYIGRGGKRGTTSGKGTKGQQSRAGTGIKPGFRGGDNRIWQQFPKQRGASSKPGNARPHHKHRFYQLRHDKMPILNLADFNRFTDGEVVTPALVFRQGLVNNIDDGVKVLADGKLGKKLVFEGFEFSDSAKEKVVKSGSTIK</sequence>
<feature type="compositionally biased region" description="Low complexity" evidence="6">
    <location>
        <begin position="25"/>
        <end position="37"/>
    </location>
</feature>
<protein>
    <recommendedName>
        <fullName evidence="4">Large ribosomal subunit protein uL15</fullName>
    </recommendedName>
</protein>
<feature type="compositionally biased region" description="Basic residues" evidence="6">
    <location>
        <begin position="11"/>
        <end position="23"/>
    </location>
</feature>
<dbReference type="AlphaFoldDB" id="A0A1F8F712"/>